<dbReference type="AlphaFoldDB" id="A0A8S2WNS6"/>
<comment type="caution">
    <text evidence="2">The sequence shown here is derived from an EMBL/GenBank/DDBJ whole genome shotgun (WGS) entry which is preliminary data.</text>
</comment>
<dbReference type="Proteomes" id="UP000682733">
    <property type="component" value="Unassembled WGS sequence"/>
</dbReference>
<protein>
    <submittedName>
        <fullName evidence="2">Uncharacterized protein</fullName>
    </submittedName>
</protein>
<accession>A0A8S2WNS6</accession>
<dbReference type="EMBL" id="CAJOBA010083740">
    <property type="protein sequence ID" value="CAF4453671.1"/>
    <property type="molecule type" value="Genomic_DNA"/>
</dbReference>
<evidence type="ECO:0000313" key="1">
    <source>
        <dbReference type="EMBL" id="CAF1628755.1"/>
    </source>
</evidence>
<name>A0A8S2WNS6_9BILA</name>
<proteinExistence type="predicted"/>
<reference evidence="2" key="1">
    <citation type="submission" date="2021-02" db="EMBL/GenBank/DDBJ databases">
        <authorList>
            <person name="Nowell W R."/>
        </authorList>
    </citation>
    <scope>NUCLEOTIDE SEQUENCE</scope>
</reference>
<gene>
    <name evidence="1" type="ORF">OVA965_LOCUS43606</name>
    <name evidence="2" type="ORF">TMI583_LOCUS45937</name>
</gene>
<organism evidence="2 3">
    <name type="scientific">Didymodactylos carnosus</name>
    <dbReference type="NCBI Taxonomy" id="1234261"/>
    <lineage>
        <taxon>Eukaryota</taxon>
        <taxon>Metazoa</taxon>
        <taxon>Spiralia</taxon>
        <taxon>Gnathifera</taxon>
        <taxon>Rotifera</taxon>
        <taxon>Eurotatoria</taxon>
        <taxon>Bdelloidea</taxon>
        <taxon>Philodinida</taxon>
        <taxon>Philodinidae</taxon>
        <taxon>Didymodactylos</taxon>
    </lineage>
</organism>
<feature type="non-terminal residue" evidence="2">
    <location>
        <position position="1"/>
    </location>
</feature>
<evidence type="ECO:0000313" key="2">
    <source>
        <dbReference type="EMBL" id="CAF4453671.1"/>
    </source>
</evidence>
<sequence length="119" mass="13671">SETLNMSLPSDTLSFTTFLETQTDVAVNNINTNRQRLPLEATPNILRPFSKNESKLLIPTRRGTNRSLTTLQKYQPLLPTTTIESVIKERKLSNENSRNQDAVERVNQIFKQLCLPDRR</sequence>
<dbReference type="EMBL" id="CAJNOK010058248">
    <property type="protein sequence ID" value="CAF1628755.1"/>
    <property type="molecule type" value="Genomic_DNA"/>
</dbReference>
<dbReference type="Proteomes" id="UP000677228">
    <property type="component" value="Unassembled WGS sequence"/>
</dbReference>
<evidence type="ECO:0000313" key="3">
    <source>
        <dbReference type="Proteomes" id="UP000682733"/>
    </source>
</evidence>